<evidence type="ECO:0000313" key="10">
    <source>
        <dbReference type="Proteomes" id="UP000518266"/>
    </source>
</evidence>
<feature type="repeat" description="RCC1" evidence="6">
    <location>
        <begin position="2518"/>
        <end position="2570"/>
    </location>
</feature>
<feature type="repeat" description="RCC1" evidence="6">
    <location>
        <begin position="1373"/>
        <end position="1423"/>
    </location>
</feature>
<dbReference type="InterPro" id="IPR058923">
    <property type="entry name" value="RCC1-like_dom"/>
</dbReference>
<dbReference type="PRINTS" id="PR00633">
    <property type="entry name" value="RCCNDNSATION"/>
</dbReference>
<dbReference type="SUPFAM" id="SSF50978">
    <property type="entry name" value="WD40 repeat-like"/>
    <property type="match status" value="1"/>
</dbReference>
<gene>
    <name evidence="9" type="ORF">F7725_020835</name>
</gene>
<evidence type="ECO:0000256" key="6">
    <source>
        <dbReference type="PROSITE-ProRule" id="PRU00235"/>
    </source>
</evidence>
<dbReference type="InterPro" id="IPR015943">
    <property type="entry name" value="WD40/YVTN_repeat-like_dom_sf"/>
</dbReference>
<reference evidence="9 10" key="1">
    <citation type="submission" date="2020-03" db="EMBL/GenBank/DDBJ databases">
        <title>Dissostichus mawsoni Genome sequencing and assembly.</title>
        <authorList>
            <person name="Park H."/>
        </authorList>
    </citation>
    <scope>NUCLEOTIDE SEQUENCE [LARGE SCALE GENOMIC DNA]</scope>
    <source>
        <strain evidence="9">DM0001</strain>
        <tissue evidence="9">Muscle</tissue>
    </source>
</reference>
<keyword evidence="3" id="KW-0677">Repeat</keyword>
<dbReference type="SMART" id="SM00119">
    <property type="entry name" value="HECTc"/>
    <property type="match status" value="1"/>
</dbReference>
<keyword evidence="10" id="KW-1185">Reference proteome</keyword>
<protein>
    <recommendedName>
        <fullName evidence="8">HECT domain-containing protein</fullName>
    </recommendedName>
</protein>
<feature type="repeat" description="RCC1" evidence="6">
    <location>
        <begin position="2416"/>
        <end position="2465"/>
    </location>
</feature>
<feature type="region of interest" description="Disordered" evidence="7">
    <location>
        <begin position="76"/>
        <end position="108"/>
    </location>
</feature>
<dbReference type="Gene3D" id="3.90.1750.10">
    <property type="entry name" value="Hect, E3 ligase catalytic domains"/>
    <property type="match status" value="2"/>
</dbReference>
<feature type="repeat" description="RCC1" evidence="6">
    <location>
        <begin position="2466"/>
        <end position="2517"/>
    </location>
</feature>
<name>A0A7J5YH25_DISMA</name>
<evidence type="ECO:0000256" key="2">
    <source>
        <dbReference type="ARBA" id="ARBA00022679"/>
    </source>
</evidence>
<organism evidence="9 10">
    <name type="scientific">Dissostichus mawsoni</name>
    <name type="common">Antarctic cod</name>
    <dbReference type="NCBI Taxonomy" id="36200"/>
    <lineage>
        <taxon>Eukaryota</taxon>
        <taxon>Metazoa</taxon>
        <taxon>Chordata</taxon>
        <taxon>Craniata</taxon>
        <taxon>Vertebrata</taxon>
        <taxon>Euteleostomi</taxon>
        <taxon>Actinopterygii</taxon>
        <taxon>Neopterygii</taxon>
        <taxon>Teleostei</taxon>
        <taxon>Neoteleostei</taxon>
        <taxon>Acanthomorphata</taxon>
        <taxon>Eupercaria</taxon>
        <taxon>Perciformes</taxon>
        <taxon>Notothenioidei</taxon>
        <taxon>Nototheniidae</taxon>
        <taxon>Dissostichus</taxon>
    </lineage>
</organism>
<dbReference type="Gene3D" id="3.30.2160.10">
    <property type="entry name" value="Hect, E3 ligase catalytic domain"/>
    <property type="match status" value="2"/>
</dbReference>
<evidence type="ECO:0000256" key="4">
    <source>
        <dbReference type="ARBA" id="ARBA00022786"/>
    </source>
</evidence>
<dbReference type="OrthoDB" id="5981550at2759"/>
<proteinExistence type="predicted"/>
<dbReference type="InterPro" id="IPR000408">
    <property type="entry name" value="Reg_chr_condens"/>
</dbReference>
<feature type="repeat" description="RCC1" evidence="6">
    <location>
        <begin position="1200"/>
        <end position="1247"/>
    </location>
</feature>
<dbReference type="PANTHER" id="PTHR45622:SF11">
    <property type="entry name" value="E3 UBIQUITIN-PROTEIN LIGASE HERC6-RELATED"/>
    <property type="match status" value="1"/>
</dbReference>
<dbReference type="GO" id="GO:0004842">
    <property type="term" value="F:ubiquitin-protein transferase activity"/>
    <property type="evidence" value="ECO:0007669"/>
    <property type="project" value="InterPro"/>
</dbReference>
<dbReference type="Pfam" id="PF25469">
    <property type="entry name" value="WHD_NWD1"/>
    <property type="match status" value="1"/>
</dbReference>
<dbReference type="InterPro" id="IPR009091">
    <property type="entry name" value="RCC1/BLIP-II"/>
</dbReference>
<feature type="repeat" description="RCC1" evidence="6">
    <location>
        <begin position="2676"/>
        <end position="2728"/>
    </location>
</feature>
<feature type="compositionally biased region" description="Gly residues" evidence="7">
    <location>
        <begin position="79"/>
        <end position="93"/>
    </location>
</feature>
<dbReference type="Gene3D" id="3.40.50.300">
    <property type="entry name" value="P-loop containing nucleotide triphosphate hydrolases"/>
    <property type="match status" value="1"/>
</dbReference>
<dbReference type="InterPro" id="IPR035983">
    <property type="entry name" value="Hect_E3_ubiquitin_ligase"/>
</dbReference>
<dbReference type="InterPro" id="IPR036322">
    <property type="entry name" value="WD40_repeat_dom_sf"/>
</dbReference>
<dbReference type="InterPro" id="IPR000569">
    <property type="entry name" value="HECT_dom"/>
</dbReference>
<dbReference type="Gene3D" id="2.130.10.30">
    <property type="entry name" value="Regulator of chromosome condensation 1/beta-lactamase-inhibitor protein II"/>
    <property type="match status" value="5"/>
</dbReference>
<dbReference type="Gene3D" id="3.30.2410.10">
    <property type="entry name" value="Hect, E3 ligase catalytic domain"/>
    <property type="match status" value="1"/>
</dbReference>
<keyword evidence="4 5" id="KW-0833">Ubl conjugation pathway</keyword>
<accession>A0A7J5YH25</accession>
<dbReference type="PROSITE" id="PS00626">
    <property type="entry name" value="RCC1_2"/>
    <property type="match status" value="6"/>
</dbReference>
<keyword evidence="1" id="KW-0853">WD repeat</keyword>
<evidence type="ECO:0000259" key="8">
    <source>
        <dbReference type="PROSITE" id="PS50237"/>
    </source>
</evidence>
<feature type="repeat" description="RCC1" evidence="6">
    <location>
        <begin position="2625"/>
        <end position="2675"/>
    </location>
</feature>
<feature type="repeat" description="RCC1" evidence="6">
    <location>
        <begin position="1103"/>
        <end position="1149"/>
    </location>
</feature>
<dbReference type="Proteomes" id="UP000518266">
    <property type="component" value="Unassembled WGS sequence"/>
</dbReference>
<feature type="repeat" description="RCC1" evidence="6">
    <location>
        <begin position="1248"/>
        <end position="1300"/>
    </location>
</feature>
<feature type="repeat" description="RCC1" evidence="6">
    <location>
        <begin position="1424"/>
        <end position="1482"/>
    </location>
</feature>
<feature type="repeat" description="RCC1" evidence="6">
    <location>
        <begin position="2369"/>
        <end position="2415"/>
    </location>
</feature>
<evidence type="ECO:0000256" key="7">
    <source>
        <dbReference type="SAM" id="MobiDB-lite"/>
    </source>
</evidence>
<keyword evidence="2" id="KW-0808">Transferase</keyword>
<dbReference type="PROSITE" id="PS50237">
    <property type="entry name" value="HECT"/>
    <property type="match status" value="2"/>
</dbReference>
<sequence length="3274" mass="361992">MDWSPSNSTCVKLYLCSNPEDSVVERRALRESVFPKLREHCRHTLGLDVRVSSGRASVWLSQSAYPGGGVRLPAAAAGGSAGGGPHPGAGAGVPEGREHPPPSYCLRPPHRPTCCPQEVEAKEEEETPMKELRKVFQTIVSLCVHNGVMSPKRALATADQVRYNVPLDADLRFALDTRPDNEIIRRCLVYVHKVINAKGETKKSCMKSPPQQQSEAATFDLGTTPNDGQLFSELCDHFLPGLISSSQLLVYTTATECDRRHGYTTARRRGYAESLCQQVYCDLVGLIDSWNISHSSDGSQLSDALAREQAEQQELCDSLSRLYDVIRPEEEESLVEQSERQRPLVVTGGPCTGKTVLMAHCAQQIKSWLPDCDPVVVTYFCNLSINQSPKHLLSSLCYQIGVRYHSKSSSEQNPNNLGDPSSITQPWEYNSNCSSSPNMCVSELKERLTSLLSSMPSTKQPLVLILVGLDLIKGNFGPEFLDSLPSPLPHSVKLILTVSSNQTQVLQAFKPQRSPPQSVSKGSEKELGYVCVPMGLVDRKQCVKMLATLLSSSGRRVTSGQQALVNQALTSCHSDVTESSLPDGVHSSISALLDHLEQKHGPFIVARALSLLSLSRTGLTEAELADLLFCDHKVLTEYVPQDGSLSCDMRVPQIVVERLLLDLKSFLIRRTVAGSHSSPFQLPSVMETSLLPYLEVFPALEGYFGEMRQERRDRGTGLGLALFPSPSSVPSIQCLKRDAKTEGVSVREAAGTESGIVTEIMDDGEAWVWKGSGCEIVKLSLSCEQKEMKFAGVKSSGHFLLLSTQCNKLFLWDVSGPEMFLQVEDPLKTTVNEVEGFVAEHPAYEWQQSHGHPDHPHSNFGVSISKRGLSRVWKLAHGSIVCSINSYLSDAQVSPESTFLIGLRRRDLLAASLWSGSISKRFSCIESSEHVVAFHTLSDHPDFVVVMAASGAVYTWKVTEETLCRHFQLPYSFHCQPQDFQMSRDGSYALLSTDDEAINLLDLSQIRLCSFKAEGPVVKACLDKTGCYAAFISQPSTTVEKNCGCYVHARPFLTVVRLADGERIGSVCLAKNPLTLVVCERQFVFVGFEDGCCRQSPGGDMMSQLYCWGDSSSGQLGPQTALSPVSWSVPGVITDICCGDQHTLLLNGEGGVLSCGNNSQGQLGRKNRKDGRTTGRVEGLGNVVTIACGQDHCLAVCASGKVFSWGRRGRTERPFTKFTPQQTKMPLPIPVIQVACGNSHSLALTKGGDVFSWGSNSHGQLGLGKEVSLQFVPDLVRALTGVAVTQVTAGATHSLFLTLPGLVYCCGANKSGQLGLNRVDEKGTNYLLKLCHVMFSKQQIVKFNICMVPALRPLGVSFISCGEAHSAVLTKDGKVFTFGEGSYGQLGHNSSNNELKPRLVDALDGPASHISCGRRHTLVLSSSGQLWAFGDGAKGQIGTGRTENSLTPTLVSLPWTTESVAAVPKDLKISAGWNTSCTYTSPPQHLDKGQITGRLDETKLQQWLSMTHGNVEAKREIASMFQTSTSLVASFTKPDGHPSEAGALTVDVDAASEAFDQLLAVPWIKQSVKTFELPPCITLFCLRRELRYTVVNLTLLIGLLCNSSSLLKSPEIFLILLTCPLLQEEWVLVLAINIADLQEKTQDTLRRWWSTLRPSILMKHILVFKKALAFMLRNGLLVTHNPGQIPGGGPQDAVQKEVGKMIVQSLWVIRMNSEAKRANKAGKSYKVPPSTFYVEEISACAAKSGRCSLVSIFQRGGKNISYQRYCTYSELFDDVNTPVIFCRYPFLFTLVQKVAVFNNYALDGPDSAPAPVFQLTLRRSHLVEDTFRQLGAADHCAFKRELLVQFDEDRTKVMDVYKRDFFLQVFEELMSPKSEMFMFNKSNTLAWFPVRPKVEEKTYFLFGVLCGLALYHHNLVHLRFPLVLFKKLLKVKPSLDDMKEFDPVMGESWQFLLDCPPDEVKKKDITFTVPWGGETAELDPKETGKVVTASNRKEFVDAYVNYAFNKSVEGAFEAFKKGFFKVCDIDVVEFFQPEELQAVMVGQENYDWEVFKKVFENLTARKRKMFVTGSYRVPFLGMESVQMKVAVLADSTEIHKPESLTCHRLLLLPVYQRYPAERTMHTRLLQAINHNRGFCKKQTLQNEVRAYVEQSERQRHLVVTRGLCTGKTSYQTVILWWSFLFATYAACVIKLAESSSEQNPNNFGDPSSITQPWECNSNCSSSANICVSELKERLTSLLSSMPSTKQPLILILATLDLKSWTASPPPHSVKLILTVSSNQTQVLQAFKPQRSPPQSVSKGSEKELGYVCVPMGLVDRKQCVKMLATLLSSSGRRVTSGQQALTSCRLTLYARLLHLHTSLWHSGGDYMMAQLYCWGDSSSGQFGPQTALSPVSWSVPGVITDICCGDQHTLLLNGEGGVLSCGNNSQGQLGRKKRKDGRTTGRVEGLGDVVAIACGQDHCLAVCASGKVFSWGAGEDGQRGLLPNLLNNRPSHVQMPLPIPVIQVACGNSHSLALTKGGDVFSWGLNSHGQLGLGKEVLQQFVPDLVCALTGVAVTQVTAGATHSLFLTLPGLVYCCGANKSGQLGLNRVDEKGRFTICMVPALRPLGVSFISCGEAHSAVLTKDGKVFTFGEGSYGQLGHNSSDNELKPRLVDGLDGPASHISCGRRHTLVLSSSGQLWAFGDGAKGQIGTGRTENSLTPTLVSLPWTTESVTAVPKGVIENISWVEYKLYLHFTSTVDTVFHGFPPFFSFNREIASMFQTSTSLVASFTKADGPPSEAGALTVDLDAASEAFDQLLAVPWIKQSVNLTFPLDLLCNSNRFLKSPEIFLILLTCPLLQEECNVMQPVLALAIIIVDLQEKTQDTLRRWWATLRPSILMKHILVFKKALAFLLRNGLLVTHNPVVKYLVEVLKMLYKANKAGKSYKVPPSTFYVEEISGSVLPDQDITLWFQFSKEEDDVNTPVIFCRYPFLFTLVQKVAVFNNYAFISKKVQGFLHELALACPEKLWLDGPDSAPAPVFQLTLRRSHLVEDTFRQLGAADHCAFKRELLVQFDEDRTKVMDVYKRDFFLQVIKELMSPKSEMFMFNESNTLAWFPVRPKVEEKTYFLFGVLCGLALYHHNLVHLRFPLVLFKKLLKVKPSLDDMKEFDPVMGESWQFLLDCPPDEVKKGHYFHCKFTQSQCPGAERQLNLIRKKLGNLKEFVDAYVNYAFNKSVEGAFEAFKKGFFKVCDIDVVEFFQPEELQAVMVGQENYDWEVFKKNTVYEETTMTGIQTS</sequence>
<dbReference type="EMBL" id="JAAKFY010000013">
    <property type="protein sequence ID" value="KAF3847807.1"/>
    <property type="molecule type" value="Genomic_DNA"/>
</dbReference>
<dbReference type="InterPro" id="IPR051709">
    <property type="entry name" value="Ub-ligase/GTPase-reg"/>
</dbReference>
<evidence type="ECO:0000256" key="5">
    <source>
        <dbReference type="PROSITE-ProRule" id="PRU00104"/>
    </source>
</evidence>
<dbReference type="SUPFAM" id="SSF56204">
    <property type="entry name" value="Hect, E3 ligase catalytic domain"/>
    <property type="match status" value="2"/>
</dbReference>
<dbReference type="InterPro" id="IPR057588">
    <property type="entry name" value="NWD1/2-like_WH"/>
</dbReference>
<dbReference type="InterPro" id="IPR027417">
    <property type="entry name" value="P-loop_NTPase"/>
</dbReference>
<comment type="caution">
    <text evidence="9">The sequence shown here is derived from an EMBL/GenBank/DDBJ whole genome shotgun (WGS) entry which is preliminary data.</text>
</comment>
<feature type="repeat" description="RCC1" evidence="6">
    <location>
        <begin position="1301"/>
        <end position="1372"/>
    </location>
</feature>
<feature type="repeat" description="RCC1" evidence="6">
    <location>
        <begin position="2571"/>
        <end position="2624"/>
    </location>
</feature>
<feature type="domain" description="HECT" evidence="8">
    <location>
        <begin position="1834"/>
        <end position="2134"/>
    </location>
</feature>
<evidence type="ECO:0000256" key="1">
    <source>
        <dbReference type="ARBA" id="ARBA00022574"/>
    </source>
</evidence>
<feature type="active site" description="Glycyl thioester intermediate" evidence="5">
    <location>
        <position position="2102"/>
    </location>
</feature>
<dbReference type="PANTHER" id="PTHR45622">
    <property type="entry name" value="UBIQUITIN-PROTEIN LIGASE E3A-RELATED"/>
    <property type="match status" value="1"/>
</dbReference>
<comment type="caution">
    <text evidence="5">Lacks conserved residue(s) required for the propagation of feature annotation.</text>
</comment>
<dbReference type="Gene3D" id="2.130.10.10">
    <property type="entry name" value="YVTN repeat-like/Quinoprotein amine dehydrogenase"/>
    <property type="match status" value="1"/>
</dbReference>
<dbReference type="SUPFAM" id="SSF50985">
    <property type="entry name" value="RCC1/BLIP-II"/>
    <property type="match status" value="2"/>
</dbReference>
<feature type="domain" description="HECT" evidence="8">
    <location>
        <begin position="3040"/>
        <end position="3274"/>
    </location>
</feature>
<feature type="repeat" description="RCC1" evidence="6">
    <location>
        <begin position="1150"/>
        <end position="1199"/>
    </location>
</feature>
<dbReference type="PROSITE" id="PS50012">
    <property type="entry name" value="RCC1_3"/>
    <property type="match status" value="14"/>
</dbReference>
<dbReference type="Pfam" id="PF00632">
    <property type="entry name" value="HECT"/>
    <property type="match status" value="2"/>
</dbReference>
<evidence type="ECO:0000313" key="9">
    <source>
        <dbReference type="EMBL" id="KAF3847807.1"/>
    </source>
</evidence>
<evidence type="ECO:0000256" key="3">
    <source>
        <dbReference type="ARBA" id="ARBA00022737"/>
    </source>
</evidence>
<dbReference type="InterPro" id="IPR056884">
    <property type="entry name" value="NPHP3-like_N"/>
</dbReference>
<dbReference type="Pfam" id="PF25390">
    <property type="entry name" value="WD40_RLD"/>
    <property type="match status" value="2"/>
</dbReference>
<dbReference type="Pfam" id="PF24883">
    <property type="entry name" value="NPHP3_N"/>
    <property type="match status" value="1"/>
</dbReference>